<dbReference type="SMART" id="SM00245">
    <property type="entry name" value="TSPc"/>
    <property type="match status" value="1"/>
</dbReference>
<dbReference type="GO" id="GO:0006508">
    <property type="term" value="P:proteolysis"/>
    <property type="evidence" value="ECO:0007669"/>
    <property type="project" value="InterPro"/>
</dbReference>
<dbReference type="GO" id="GO:0030288">
    <property type="term" value="C:outer membrane-bounded periplasmic space"/>
    <property type="evidence" value="ECO:0007669"/>
    <property type="project" value="TreeGrafter"/>
</dbReference>
<dbReference type="GO" id="GO:0008236">
    <property type="term" value="F:serine-type peptidase activity"/>
    <property type="evidence" value="ECO:0007669"/>
    <property type="project" value="InterPro"/>
</dbReference>
<dbReference type="Pfam" id="PF03572">
    <property type="entry name" value="Peptidase_S41"/>
    <property type="match status" value="1"/>
</dbReference>
<keyword evidence="3" id="KW-1185">Reference proteome</keyword>
<dbReference type="GO" id="GO:0007165">
    <property type="term" value="P:signal transduction"/>
    <property type="evidence" value="ECO:0007669"/>
    <property type="project" value="TreeGrafter"/>
</dbReference>
<dbReference type="Proteomes" id="UP000594759">
    <property type="component" value="Chromosome"/>
</dbReference>
<dbReference type="PANTHER" id="PTHR32060">
    <property type="entry name" value="TAIL-SPECIFIC PROTEASE"/>
    <property type="match status" value="1"/>
</dbReference>
<dbReference type="GO" id="GO:0004175">
    <property type="term" value="F:endopeptidase activity"/>
    <property type="evidence" value="ECO:0007669"/>
    <property type="project" value="TreeGrafter"/>
</dbReference>
<dbReference type="CDD" id="cd06567">
    <property type="entry name" value="Peptidase_S41"/>
    <property type="match status" value="1"/>
</dbReference>
<proteinExistence type="predicted"/>
<feature type="domain" description="Tail specific protease" evidence="1">
    <location>
        <begin position="247"/>
        <end position="469"/>
    </location>
</feature>
<accession>A0A7S9KZG9</accession>
<dbReference type="InterPro" id="IPR029045">
    <property type="entry name" value="ClpP/crotonase-like_dom_sf"/>
</dbReference>
<dbReference type="KEGG" id="pex:IZT61_22010"/>
<dbReference type="Gene3D" id="2.60.120.260">
    <property type="entry name" value="Galactose-binding domain-like"/>
    <property type="match status" value="1"/>
</dbReference>
<reference evidence="2 3" key="1">
    <citation type="submission" date="2020-11" db="EMBL/GenBank/DDBJ databases">
        <title>Pedobacter endophytica, an endophytic bacteria isolated form Carex pumila.</title>
        <authorList>
            <person name="Peng Y."/>
            <person name="Jiang L."/>
            <person name="Lee J."/>
        </authorList>
    </citation>
    <scope>NUCLEOTIDE SEQUENCE [LARGE SCALE GENOMIC DNA]</scope>
    <source>
        <strain evidence="2 3">JBR3-12</strain>
    </source>
</reference>
<dbReference type="SUPFAM" id="SSF52096">
    <property type="entry name" value="ClpP/crotonase"/>
    <property type="match status" value="1"/>
</dbReference>
<name>A0A7S9KZG9_9SPHI</name>
<dbReference type="InterPro" id="IPR005151">
    <property type="entry name" value="Tail-specific_protease"/>
</dbReference>
<evidence type="ECO:0000313" key="2">
    <source>
        <dbReference type="EMBL" id="QPH39675.1"/>
    </source>
</evidence>
<evidence type="ECO:0000313" key="3">
    <source>
        <dbReference type="Proteomes" id="UP000594759"/>
    </source>
</evidence>
<evidence type="ECO:0000259" key="1">
    <source>
        <dbReference type="SMART" id="SM00245"/>
    </source>
</evidence>
<dbReference type="PANTHER" id="PTHR32060:SF30">
    <property type="entry name" value="CARBOXY-TERMINAL PROCESSING PROTEASE CTPA"/>
    <property type="match status" value="1"/>
</dbReference>
<dbReference type="RefSeq" id="WP_196099141.1">
    <property type="nucleotide sequence ID" value="NZ_CP064939.1"/>
</dbReference>
<dbReference type="AlphaFoldDB" id="A0A7S9KZG9"/>
<dbReference type="Gene3D" id="3.90.226.10">
    <property type="entry name" value="2-enoyl-CoA Hydratase, Chain A, domain 1"/>
    <property type="match status" value="1"/>
</dbReference>
<dbReference type="EMBL" id="CP064939">
    <property type="protein sequence ID" value="QPH39675.1"/>
    <property type="molecule type" value="Genomic_DNA"/>
</dbReference>
<organism evidence="2 3">
    <name type="scientific">Pedobacter endophyticus</name>
    <dbReference type="NCBI Taxonomy" id="2789740"/>
    <lineage>
        <taxon>Bacteria</taxon>
        <taxon>Pseudomonadati</taxon>
        <taxon>Bacteroidota</taxon>
        <taxon>Sphingobacteriia</taxon>
        <taxon>Sphingobacteriales</taxon>
        <taxon>Sphingobacteriaceae</taxon>
        <taxon>Pedobacter</taxon>
    </lineage>
</organism>
<sequence>MKKLLFTILISLPAICVHSQIKNESFEIKHEKSADLPANWGMRLVEGYQVSLDSGTKHSGKSSLKLVGTDKIKSGGFQNVSQTVNYAPNAIKSVRISGFVKLDSVKGSVAFWCQIWSKDKMIGFQNIQSQQETLAGTKDWKQYSLNLTVPSETERLLFGVYLAGTGTAWLDDFKLGEIETSKIPPASEVVKYVDEFRNIVKVSSIFKDSLDWPSIDRDMKNLSMGLKTVDEAKAVTAYLLQKLKEAGDDHSVLMLKSAAQEYASRNTNPDQVESKLLQNNIGYISVPGFRSLNKKTMDSFANNIQQRIKRLDVAHDIKGWIVDLRDNTGGNMYPMIAGLGPLLGSGNLGYFVSPNGNKKKLTPWSYSATPKKPTTMGIQLDSLYELEGKNAKIAVLIGPHTGSSGEMTAISFIGAPNTKLFGEPTAGYTSANSGFKLSNGDYLYLAVSYTADRNKKEYRSKIQPDVFLKAKKGEDTAIESALQWINETSN</sequence>
<protein>
    <recommendedName>
        <fullName evidence="1">Tail specific protease domain-containing protein</fullName>
    </recommendedName>
</protein>
<gene>
    <name evidence="2" type="ORF">IZT61_22010</name>
</gene>